<dbReference type="RefSeq" id="WP_341368461.1">
    <property type="nucleotide sequence ID" value="NZ_CP150951.2"/>
</dbReference>
<dbReference type="InterPro" id="IPR013022">
    <property type="entry name" value="Xyl_isomerase-like_TIM-brl"/>
</dbReference>
<dbReference type="PANTHER" id="PTHR12110">
    <property type="entry name" value="HYDROXYPYRUVATE ISOMERASE"/>
    <property type="match status" value="1"/>
</dbReference>
<gene>
    <name evidence="2" type="ORF">AABB29_06915</name>
</gene>
<evidence type="ECO:0000313" key="2">
    <source>
        <dbReference type="EMBL" id="WZC50359.1"/>
    </source>
</evidence>
<organism evidence="2 3">
    <name type="scientific">Yoonia phaeophyticola</name>
    <dbReference type="NCBI Taxonomy" id="3137369"/>
    <lineage>
        <taxon>Bacteria</taxon>
        <taxon>Pseudomonadati</taxon>
        <taxon>Pseudomonadota</taxon>
        <taxon>Alphaproteobacteria</taxon>
        <taxon>Rhodobacterales</taxon>
        <taxon>Paracoccaceae</taxon>
        <taxon>Yoonia</taxon>
    </lineage>
</organism>
<dbReference type="Pfam" id="PF01261">
    <property type="entry name" value="AP_endonuc_2"/>
    <property type="match status" value="1"/>
</dbReference>
<dbReference type="Gene3D" id="3.20.20.150">
    <property type="entry name" value="Divalent-metal-dependent TIM barrel enzymes"/>
    <property type="match status" value="1"/>
</dbReference>
<protein>
    <submittedName>
        <fullName evidence="2">Sugar phosphate isomerase/epimerase</fullName>
    </submittedName>
</protein>
<feature type="domain" description="Xylose isomerase-like TIM barrel" evidence="1">
    <location>
        <begin position="24"/>
        <end position="233"/>
    </location>
</feature>
<name>A0ABZ2VAL0_9RHOB</name>
<reference evidence="3" key="1">
    <citation type="submission" date="2024-04" db="EMBL/GenBank/DDBJ databases">
        <title>Phylogenomic analyses of a clade within the roseobacter group suggest taxonomic reassignments of species of the genera Aestuariivita, Citreicella, Loktanella, Nautella, Pelagibaca, Ruegeria, Thalassobius, Thiobacimonas and Tropicibacter, and the proposal o.</title>
        <authorList>
            <person name="Jeon C.O."/>
        </authorList>
    </citation>
    <scope>NUCLEOTIDE SEQUENCE [LARGE SCALE GENOMIC DNA]</scope>
    <source>
        <strain evidence="3">BS5-3</strain>
    </source>
</reference>
<dbReference type="GO" id="GO:0016853">
    <property type="term" value="F:isomerase activity"/>
    <property type="evidence" value="ECO:0007669"/>
    <property type="project" value="UniProtKB-KW"/>
</dbReference>
<evidence type="ECO:0000259" key="1">
    <source>
        <dbReference type="Pfam" id="PF01261"/>
    </source>
</evidence>
<sequence length="248" mass="26942">MARISYQLYCSRNFPPLSQTLKMLSDAGFAEVEGFGGLFDDLDGLHAGLETNGLRMTSSHMGLDLVEGDPAKAIAIAQKLGIEKVFVPFIGSEERPTNTAGWLAFGERLAEAGKPLQDAGLAFGWHNHEFEFAATESGDMPLDLIAEAASTLSLELDLGWVRIAGHDPAAWITKYASRLSAVHIKDIAKEGECTDEDGWADVGHGIMDWPAIHAALQEAGIDHYVLEHDNPSDDARFAQRSFASVQKF</sequence>
<dbReference type="InterPro" id="IPR036237">
    <property type="entry name" value="Xyl_isomerase-like_sf"/>
</dbReference>
<accession>A0ABZ2VAL0</accession>
<proteinExistence type="predicted"/>
<dbReference type="InterPro" id="IPR050312">
    <property type="entry name" value="IolE/XylAMocC-like"/>
</dbReference>
<keyword evidence="3" id="KW-1185">Reference proteome</keyword>
<dbReference type="SUPFAM" id="SSF51658">
    <property type="entry name" value="Xylose isomerase-like"/>
    <property type="match status" value="1"/>
</dbReference>
<dbReference type="EMBL" id="CP150951">
    <property type="protein sequence ID" value="WZC50359.1"/>
    <property type="molecule type" value="Genomic_DNA"/>
</dbReference>
<dbReference type="PANTHER" id="PTHR12110:SF41">
    <property type="entry name" value="INOSOSE DEHYDRATASE"/>
    <property type="match status" value="1"/>
</dbReference>
<evidence type="ECO:0000313" key="3">
    <source>
        <dbReference type="Proteomes" id="UP001440612"/>
    </source>
</evidence>
<keyword evidence="2" id="KW-0413">Isomerase</keyword>
<dbReference type="Proteomes" id="UP001440612">
    <property type="component" value="Chromosome"/>
</dbReference>